<comment type="subcellular location">
    <subcellularLocation>
        <location evidence="1">Membrane</location>
        <topology evidence="1">Multi-pass membrane protein</topology>
    </subcellularLocation>
</comment>
<evidence type="ECO:0000256" key="3">
    <source>
        <dbReference type="ARBA" id="ARBA00022989"/>
    </source>
</evidence>
<evidence type="ECO:0000256" key="2">
    <source>
        <dbReference type="ARBA" id="ARBA00022692"/>
    </source>
</evidence>
<protein>
    <submittedName>
        <fullName evidence="7">Unnamed protein product</fullName>
    </submittedName>
</protein>
<feature type="transmembrane region" description="Helical" evidence="5">
    <location>
        <begin position="155"/>
        <end position="175"/>
    </location>
</feature>
<keyword evidence="2 5" id="KW-0812">Transmembrane</keyword>
<dbReference type="EMBL" id="BSYA01000262">
    <property type="protein sequence ID" value="GMG37838.1"/>
    <property type="molecule type" value="Genomic_DNA"/>
</dbReference>
<evidence type="ECO:0000259" key="6">
    <source>
        <dbReference type="Pfam" id="PF01061"/>
    </source>
</evidence>
<evidence type="ECO:0000313" key="8">
    <source>
        <dbReference type="Proteomes" id="UP001165205"/>
    </source>
</evidence>
<feature type="domain" description="ABC-2 type transporter transmembrane" evidence="6">
    <location>
        <begin position="33"/>
        <end position="81"/>
    </location>
</feature>
<dbReference type="GO" id="GO:0140359">
    <property type="term" value="F:ABC-type transporter activity"/>
    <property type="evidence" value="ECO:0007669"/>
    <property type="project" value="InterPro"/>
</dbReference>
<evidence type="ECO:0000256" key="1">
    <source>
        <dbReference type="ARBA" id="ARBA00004141"/>
    </source>
</evidence>
<evidence type="ECO:0000313" key="7">
    <source>
        <dbReference type="EMBL" id="GMG37838.1"/>
    </source>
</evidence>
<keyword evidence="3 5" id="KW-1133">Transmembrane helix</keyword>
<dbReference type="InterPro" id="IPR013525">
    <property type="entry name" value="ABC2_TM"/>
</dbReference>
<dbReference type="GO" id="GO:0016020">
    <property type="term" value="C:membrane"/>
    <property type="evidence" value="ECO:0007669"/>
    <property type="project" value="UniProtKB-SubCell"/>
</dbReference>
<sequence length="213" mass="24678">MDLCLRPVVHRDFQRKFLFSIPNLIHHTDIPPQVLPFFFVMVNLFNGIVRPYKDYPVFWKYWMYYVNPVTWWLRGVISSVFPSVDIECASKEATHFDPPPGSTCQQYAGNFVSNIAGVGYLVNPDATEDCQYCPFANGTEYMHTLNVHDGDKWRCFGIFLAFVIINWALVYFFIYTVRVRGWSFGMGYLFGGVGVMIEGVKKVFSKKSEKEQN</sequence>
<keyword evidence="4 5" id="KW-0472">Membrane</keyword>
<feature type="transmembrane region" description="Helical" evidence="5">
    <location>
        <begin position="181"/>
        <end position="200"/>
    </location>
</feature>
<dbReference type="Pfam" id="PF01061">
    <property type="entry name" value="ABC2_membrane"/>
    <property type="match status" value="1"/>
</dbReference>
<evidence type="ECO:0000256" key="5">
    <source>
        <dbReference type="SAM" id="Phobius"/>
    </source>
</evidence>
<dbReference type="Proteomes" id="UP001165205">
    <property type="component" value="Unassembled WGS sequence"/>
</dbReference>
<reference evidence="7" key="1">
    <citation type="submission" date="2023-04" db="EMBL/GenBank/DDBJ databases">
        <title>Aspergillus oryzae NBRC 4228.</title>
        <authorList>
            <person name="Ichikawa N."/>
            <person name="Sato H."/>
            <person name="Tonouchi N."/>
        </authorList>
    </citation>
    <scope>NUCLEOTIDE SEQUENCE</scope>
    <source>
        <strain evidence="7">NBRC 4228</strain>
    </source>
</reference>
<evidence type="ECO:0000256" key="4">
    <source>
        <dbReference type="ARBA" id="ARBA00023136"/>
    </source>
</evidence>
<accession>A0AAN5BXL5</accession>
<proteinExistence type="predicted"/>
<name>A0AAN5BXL5_ASPOZ</name>
<dbReference type="AlphaFoldDB" id="A0AAN5BXL5"/>
<comment type="caution">
    <text evidence="7">The sequence shown here is derived from an EMBL/GenBank/DDBJ whole genome shotgun (WGS) entry which is preliminary data.</text>
</comment>
<gene>
    <name evidence="7" type="ORF">Aory04_001263100</name>
</gene>
<organism evidence="7 8">
    <name type="scientific">Aspergillus oryzae</name>
    <name type="common">Yellow koji mold</name>
    <dbReference type="NCBI Taxonomy" id="5062"/>
    <lineage>
        <taxon>Eukaryota</taxon>
        <taxon>Fungi</taxon>
        <taxon>Dikarya</taxon>
        <taxon>Ascomycota</taxon>
        <taxon>Pezizomycotina</taxon>
        <taxon>Eurotiomycetes</taxon>
        <taxon>Eurotiomycetidae</taxon>
        <taxon>Eurotiales</taxon>
        <taxon>Aspergillaceae</taxon>
        <taxon>Aspergillus</taxon>
        <taxon>Aspergillus subgen. Circumdati</taxon>
    </lineage>
</organism>